<dbReference type="InterPro" id="IPR010982">
    <property type="entry name" value="Lambda_DNA-bd_dom_sf"/>
</dbReference>
<dbReference type="SUPFAM" id="SSF47413">
    <property type="entry name" value="lambda repressor-like DNA-binding domains"/>
    <property type="match status" value="1"/>
</dbReference>
<dbReference type="AlphaFoldDB" id="A0A1G7PWN5"/>
<evidence type="ECO:0008006" key="3">
    <source>
        <dbReference type="Google" id="ProtNLM"/>
    </source>
</evidence>
<dbReference type="RefSeq" id="WP_090019221.1">
    <property type="nucleotide sequence ID" value="NZ_FNCE01000003.1"/>
</dbReference>
<reference evidence="1 2" key="1">
    <citation type="submission" date="2016-10" db="EMBL/GenBank/DDBJ databases">
        <authorList>
            <person name="de Groot N.N."/>
        </authorList>
    </citation>
    <scope>NUCLEOTIDE SEQUENCE [LARGE SCALE GENOMIC DNA]</scope>
    <source>
        <strain evidence="1 2">DSM 25584</strain>
    </source>
</reference>
<dbReference type="EMBL" id="FNCE01000003">
    <property type="protein sequence ID" value="SDF90029.1"/>
    <property type="molecule type" value="Genomic_DNA"/>
</dbReference>
<gene>
    <name evidence="1" type="ORF">SAMN05216241_10380</name>
</gene>
<dbReference type="Proteomes" id="UP000199415">
    <property type="component" value="Unassembled WGS sequence"/>
</dbReference>
<protein>
    <recommendedName>
        <fullName evidence="3">Helix-turn-helix domain-containing protein</fullName>
    </recommendedName>
</protein>
<name>A0A1G7PWN5_9PROT</name>
<accession>A0A1G7PWN5</accession>
<keyword evidence="2" id="KW-1185">Reference proteome</keyword>
<proteinExistence type="predicted"/>
<evidence type="ECO:0000313" key="2">
    <source>
        <dbReference type="Proteomes" id="UP000199415"/>
    </source>
</evidence>
<evidence type="ECO:0000313" key="1">
    <source>
        <dbReference type="EMBL" id="SDF90029.1"/>
    </source>
</evidence>
<organism evidence="1 2">
    <name type="scientific">Limimonas halophila</name>
    <dbReference type="NCBI Taxonomy" id="1082479"/>
    <lineage>
        <taxon>Bacteria</taxon>
        <taxon>Pseudomonadati</taxon>
        <taxon>Pseudomonadota</taxon>
        <taxon>Alphaproteobacteria</taxon>
        <taxon>Rhodospirillales</taxon>
        <taxon>Rhodovibrionaceae</taxon>
        <taxon>Limimonas</taxon>
    </lineage>
</organism>
<sequence length="154" mass="16810">MVDELPGTRAVAAETARIAKVVAGFRAMHGLARREVAAALRVSRERIALYEFGAAGVSTTYAGGLVQMCGADPAHLLTILFRPDGWPAEVVPLPDPPTVMETALRLWRQEPASERQARTLLAHRLAAAPPPRRSALMVMRDPFRALPRRTANRP</sequence>
<dbReference type="GO" id="GO:0003677">
    <property type="term" value="F:DNA binding"/>
    <property type="evidence" value="ECO:0007669"/>
    <property type="project" value="InterPro"/>
</dbReference>